<dbReference type="InterPro" id="IPR002104">
    <property type="entry name" value="Integrase_catalytic"/>
</dbReference>
<evidence type="ECO:0000256" key="3">
    <source>
        <dbReference type="ARBA" id="ARBA00023172"/>
    </source>
</evidence>
<dbReference type="Gene3D" id="1.10.443.10">
    <property type="entry name" value="Intergrase catalytic core"/>
    <property type="match status" value="1"/>
</dbReference>
<feature type="non-terminal residue" evidence="5">
    <location>
        <position position="1"/>
    </location>
</feature>
<accession>A0AB74B2I1</accession>
<reference evidence="5 6" key="1">
    <citation type="submission" date="2018-08" db="EMBL/GenBank/DDBJ databases">
        <title>Recombination of ecologically and evolutionarily significant loci maintains genetic cohesion in the Pseudomonas syringae species complex.</title>
        <authorList>
            <person name="Dillon M."/>
            <person name="Thakur S."/>
            <person name="Almeida R.N.D."/>
            <person name="Weir B.S."/>
            <person name="Guttman D.S."/>
        </authorList>
    </citation>
    <scope>NUCLEOTIDE SEQUENCE [LARGE SCALE GENOMIC DNA]</scope>
    <source>
        <strain evidence="5 6">ICMP 4182</strain>
    </source>
</reference>
<dbReference type="GO" id="GO:0006310">
    <property type="term" value="P:DNA recombination"/>
    <property type="evidence" value="ECO:0007669"/>
    <property type="project" value="UniProtKB-KW"/>
</dbReference>
<dbReference type="RefSeq" id="WP_147468860.1">
    <property type="nucleotide sequence ID" value="NZ_RBQX01000176.1"/>
</dbReference>
<evidence type="ECO:0000313" key="5">
    <source>
        <dbReference type="EMBL" id="RMQ15569.1"/>
    </source>
</evidence>
<evidence type="ECO:0000259" key="4">
    <source>
        <dbReference type="PROSITE" id="PS51898"/>
    </source>
</evidence>
<dbReference type="GO" id="GO:0003677">
    <property type="term" value="F:DNA binding"/>
    <property type="evidence" value="ECO:0007669"/>
    <property type="project" value="InterPro"/>
</dbReference>
<dbReference type="Pfam" id="PF00589">
    <property type="entry name" value="Phage_integrase"/>
    <property type="match status" value="1"/>
</dbReference>
<evidence type="ECO:0000256" key="1">
    <source>
        <dbReference type="ARBA" id="ARBA00008857"/>
    </source>
</evidence>
<evidence type="ECO:0000256" key="2">
    <source>
        <dbReference type="ARBA" id="ARBA00022908"/>
    </source>
</evidence>
<dbReference type="PANTHER" id="PTHR30629:SF2">
    <property type="entry name" value="PROPHAGE INTEGRASE INTS-RELATED"/>
    <property type="match status" value="1"/>
</dbReference>
<dbReference type="InterPro" id="IPR011010">
    <property type="entry name" value="DNA_brk_join_enz"/>
</dbReference>
<comment type="caution">
    <text evidence="5">The sequence shown here is derived from an EMBL/GenBank/DDBJ whole genome shotgun (WGS) entry which is preliminary data.</text>
</comment>
<dbReference type="PANTHER" id="PTHR30629">
    <property type="entry name" value="PROPHAGE INTEGRASE"/>
    <property type="match status" value="1"/>
</dbReference>
<dbReference type="SUPFAM" id="SSF56349">
    <property type="entry name" value="DNA breaking-rejoining enzymes"/>
    <property type="match status" value="1"/>
</dbReference>
<comment type="similarity">
    <text evidence="1">Belongs to the 'phage' integrase family.</text>
</comment>
<dbReference type="PROSITE" id="PS51898">
    <property type="entry name" value="TYR_RECOMBINASE"/>
    <property type="match status" value="1"/>
</dbReference>
<dbReference type="EMBL" id="RBQX01000176">
    <property type="protein sequence ID" value="RMQ15569.1"/>
    <property type="molecule type" value="Genomic_DNA"/>
</dbReference>
<dbReference type="GO" id="GO:0015074">
    <property type="term" value="P:DNA integration"/>
    <property type="evidence" value="ECO:0007669"/>
    <property type="project" value="UniProtKB-KW"/>
</dbReference>
<name>A0AB74B2I1_PSESG</name>
<sequence length="123" mass="13962">PLPRQAVSILTTMQPITGQSAYVFPNRDDRHKPMSDAAFRQALKKLGWATIYSPHGTRTTGSTRLNEMGYRSDAIEAQLAHAEPNSVRRAYNHATYMVERAEMMQHWADKLDQWKMEASDAAI</sequence>
<organism evidence="5 6">
    <name type="scientific">Pseudomonas savastanoi pv. glycinea</name>
    <name type="common">Pseudomonas syringae pv. glycinea</name>
    <dbReference type="NCBI Taxonomy" id="318"/>
    <lineage>
        <taxon>Bacteria</taxon>
        <taxon>Pseudomonadati</taxon>
        <taxon>Pseudomonadota</taxon>
        <taxon>Gammaproteobacteria</taxon>
        <taxon>Pseudomonadales</taxon>
        <taxon>Pseudomonadaceae</taxon>
        <taxon>Pseudomonas</taxon>
    </lineage>
</organism>
<keyword evidence="3" id="KW-0233">DNA recombination</keyword>
<gene>
    <name evidence="5" type="ORF">ALQ11_04695</name>
</gene>
<protein>
    <submittedName>
        <fullName evidence="5">Site-specific recombinase, phage integrase protein</fullName>
    </submittedName>
</protein>
<evidence type="ECO:0000313" key="6">
    <source>
        <dbReference type="Proteomes" id="UP000272471"/>
    </source>
</evidence>
<proteinExistence type="inferred from homology"/>
<keyword evidence="2" id="KW-0229">DNA integration</keyword>
<dbReference type="CDD" id="cd00801">
    <property type="entry name" value="INT_P4_C"/>
    <property type="match status" value="1"/>
</dbReference>
<dbReference type="Proteomes" id="UP000272471">
    <property type="component" value="Unassembled WGS sequence"/>
</dbReference>
<dbReference type="AlphaFoldDB" id="A0AB74B2I1"/>
<feature type="domain" description="Tyr recombinase" evidence="4">
    <location>
        <begin position="1"/>
        <end position="105"/>
    </location>
</feature>
<dbReference type="InterPro" id="IPR013762">
    <property type="entry name" value="Integrase-like_cat_sf"/>
</dbReference>
<dbReference type="InterPro" id="IPR050808">
    <property type="entry name" value="Phage_Integrase"/>
</dbReference>